<organism evidence="3 4">
    <name type="scientific">Steinernema carpocapsae</name>
    <name type="common">Entomopathogenic nematode</name>
    <dbReference type="NCBI Taxonomy" id="34508"/>
    <lineage>
        <taxon>Eukaryota</taxon>
        <taxon>Metazoa</taxon>
        <taxon>Ecdysozoa</taxon>
        <taxon>Nematoda</taxon>
        <taxon>Chromadorea</taxon>
        <taxon>Rhabditida</taxon>
        <taxon>Tylenchina</taxon>
        <taxon>Panagrolaimomorpha</taxon>
        <taxon>Strongyloidoidea</taxon>
        <taxon>Steinernematidae</taxon>
        <taxon>Steinernema</taxon>
    </lineage>
</organism>
<feature type="signal peptide" evidence="1">
    <location>
        <begin position="1"/>
        <end position="21"/>
    </location>
</feature>
<dbReference type="InterPro" id="IPR035234">
    <property type="entry name" value="IgGFc-bd_N"/>
</dbReference>
<evidence type="ECO:0000313" key="3">
    <source>
        <dbReference type="EMBL" id="TKR68055.1"/>
    </source>
</evidence>
<dbReference type="EMBL" id="AZBU02000008">
    <property type="protein sequence ID" value="TKR68055.1"/>
    <property type="molecule type" value="Genomic_DNA"/>
</dbReference>
<dbReference type="Pfam" id="PF17517">
    <property type="entry name" value="IgGFc_binding"/>
    <property type="match status" value="1"/>
</dbReference>
<dbReference type="PANTHER" id="PTHR46534:SF1">
    <property type="entry name" value="IGGFC-BINDING PROTEIN N-TERMINAL DOMAIN-CONTAINING PROTEIN"/>
    <property type="match status" value="1"/>
</dbReference>
<feature type="domain" description="IgGFc-binding protein N-terminal" evidence="2">
    <location>
        <begin position="152"/>
        <end position="432"/>
    </location>
</feature>
<reference evidence="3 4" key="2">
    <citation type="journal article" date="2019" name="G3 (Bethesda)">
        <title>Hybrid Assembly of the Genome of the Entomopathogenic Nematode Steinernema carpocapsae Identifies the X-Chromosome.</title>
        <authorList>
            <person name="Serra L."/>
            <person name="Macchietto M."/>
            <person name="Macias-Munoz A."/>
            <person name="McGill C.J."/>
            <person name="Rodriguez I.M."/>
            <person name="Rodriguez B."/>
            <person name="Murad R."/>
            <person name="Mortazavi A."/>
        </authorList>
    </citation>
    <scope>NUCLEOTIDE SEQUENCE [LARGE SCALE GENOMIC DNA]</scope>
    <source>
        <strain evidence="3 4">ALL</strain>
    </source>
</reference>
<dbReference type="Proteomes" id="UP000298663">
    <property type="component" value="Unassembled WGS sequence"/>
</dbReference>
<evidence type="ECO:0000259" key="2">
    <source>
        <dbReference type="Pfam" id="PF17517"/>
    </source>
</evidence>
<proteinExistence type="predicted"/>
<feature type="chain" id="PRO_5020705264" description="IgGFc-binding protein N-terminal domain-containing protein" evidence="1">
    <location>
        <begin position="22"/>
        <end position="453"/>
    </location>
</feature>
<name>A0A4V5ZZL6_STECR</name>
<gene>
    <name evidence="3" type="ORF">L596_024100</name>
</gene>
<reference evidence="3 4" key="1">
    <citation type="journal article" date="2015" name="Genome Biol.">
        <title>Comparative genomics of Steinernema reveals deeply conserved gene regulatory networks.</title>
        <authorList>
            <person name="Dillman A.R."/>
            <person name="Macchietto M."/>
            <person name="Porter C.F."/>
            <person name="Rogers A."/>
            <person name="Williams B."/>
            <person name="Antoshechkin I."/>
            <person name="Lee M.M."/>
            <person name="Goodwin Z."/>
            <person name="Lu X."/>
            <person name="Lewis E.E."/>
            <person name="Goodrich-Blair H."/>
            <person name="Stock S.P."/>
            <person name="Adams B.J."/>
            <person name="Sternberg P.W."/>
            <person name="Mortazavi A."/>
        </authorList>
    </citation>
    <scope>NUCLEOTIDE SEQUENCE [LARGE SCALE GENOMIC DNA]</scope>
    <source>
        <strain evidence="3 4">ALL</strain>
    </source>
</reference>
<dbReference type="STRING" id="34508.A0A4V5ZZL6"/>
<dbReference type="OrthoDB" id="5827517at2759"/>
<keyword evidence="4" id="KW-1185">Reference proteome</keyword>
<accession>A0A4V5ZZL6</accession>
<dbReference type="AlphaFoldDB" id="A0A4V5ZZL6"/>
<protein>
    <recommendedName>
        <fullName evidence="2">IgGFc-binding protein N-terminal domain-containing protein</fullName>
    </recommendedName>
</protein>
<evidence type="ECO:0000313" key="4">
    <source>
        <dbReference type="Proteomes" id="UP000298663"/>
    </source>
</evidence>
<comment type="caution">
    <text evidence="3">The sequence shown here is derived from an EMBL/GenBank/DDBJ whole genome shotgun (WGS) entry which is preliminary data.</text>
</comment>
<keyword evidence="1" id="KW-0732">Signal</keyword>
<evidence type="ECO:0000256" key="1">
    <source>
        <dbReference type="SAM" id="SignalP"/>
    </source>
</evidence>
<dbReference type="PANTHER" id="PTHR46534">
    <property type="entry name" value="IGGFC_BINDING DOMAIN-CONTAINING PROTEIN"/>
    <property type="match status" value="1"/>
</dbReference>
<sequence length="453" mass="49546">MINGVFVFCCVLLALAEAGKARSVYRTTRHDVAHNNIVNSGTKFVFAFPSSHINPKSTTDIEKLSITFTNTDQQRAATVVVESIFKGFQTQKTSVPANSSSTIYINPVDIQAGYRYLKPTGSVVEDKGISITSDIPVIALAENQHIDGGSSDTFTIFPICNLGNTYKAVGDMSPKEKTNIFTIVAIEDGTKVTFSNRAGTITRKLGRLQALTFQSSEMITTNNPISADKNIAVISGSICGYGFVSGFTPCNQEAIMLLPVSAWGKRYPFAPFSGAKQFEFIALPSAEFTYLTIGDSPGKKLSNNSYEFDHIESNLIEGDQPIDVIAVGGTTSPDYFGAPFFTHIPAVEQYINGTVVINTGIDEHDDKASMHFIRLIQILWDFDSPITVNGWPVSGLIYTRIGRTNYYYIDYPVKNGEHIVKSKNKFGCVVYGYGEMIGYAYVPRLNLPSTGTC</sequence>